<dbReference type="AlphaFoldDB" id="A0A855SJ61"/>
<organism evidence="1 2">
    <name type="scientific">Photobacterium angustum</name>
    <dbReference type="NCBI Taxonomy" id="661"/>
    <lineage>
        <taxon>Bacteria</taxon>
        <taxon>Pseudomonadati</taxon>
        <taxon>Pseudomonadota</taxon>
        <taxon>Gammaproteobacteria</taxon>
        <taxon>Vibrionales</taxon>
        <taxon>Vibrionaceae</taxon>
        <taxon>Photobacterium</taxon>
    </lineage>
</organism>
<sequence length="141" mass="16710">MIEQYKTMITDYFCISNLIKNYVQKNKIEYWDTEFIRLEFFFASKSQEYDVKDLAKILVATENQVQNFFVVHCCLSNYLDDLIGAREYSTWFVDNDSLNVSFPDGMTGQYDIADISLLMKKTEEANWSFPALIESWNEFHK</sequence>
<protein>
    <submittedName>
        <fullName evidence="1">Uncharacterized protein</fullName>
    </submittedName>
</protein>
<dbReference type="RefSeq" id="WP_045132897.1">
    <property type="nucleotide sequence ID" value="NZ_JZSX01000001.1"/>
</dbReference>
<accession>A0A855SJ61</accession>
<dbReference type="Proteomes" id="UP000241440">
    <property type="component" value="Unassembled WGS sequence"/>
</dbReference>
<comment type="caution">
    <text evidence="1">The sequence shown here is derived from an EMBL/GenBank/DDBJ whole genome shotgun (WGS) entry which is preliminary data.</text>
</comment>
<proteinExistence type="predicted"/>
<dbReference type="GeneID" id="61230223"/>
<dbReference type="EMBL" id="PYOY01000002">
    <property type="protein sequence ID" value="PSX08692.1"/>
    <property type="molecule type" value="Genomic_DNA"/>
</dbReference>
<evidence type="ECO:0000313" key="2">
    <source>
        <dbReference type="Proteomes" id="UP000241440"/>
    </source>
</evidence>
<reference evidence="1 2" key="1">
    <citation type="submission" date="2018-01" db="EMBL/GenBank/DDBJ databases">
        <title>Whole genome sequencing of Histamine producing bacteria.</title>
        <authorList>
            <person name="Butler K."/>
        </authorList>
    </citation>
    <scope>NUCLEOTIDE SEQUENCE [LARGE SCALE GENOMIC DNA]</scope>
    <source>
        <strain evidence="1 2">A2-1</strain>
    </source>
</reference>
<name>A0A855SJ61_PHOAN</name>
<evidence type="ECO:0000313" key="1">
    <source>
        <dbReference type="EMBL" id="PSX08692.1"/>
    </source>
</evidence>
<gene>
    <name evidence="1" type="ORF">C0W41_06290</name>
</gene>